<evidence type="ECO:0000313" key="3">
    <source>
        <dbReference type="EMBL" id="KJY95993.1"/>
    </source>
</evidence>
<protein>
    <recommendedName>
        <fullName evidence="5">PEGA domain-containing protein</fullName>
    </recommendedName>
</protein>
<keyword evidence="2" id="KW-0812">Transmembrane</keyword>
<evidence type="ECO:0000313" key="4">
    <source>
        <dbReference type="Proteomes" id="UP000033664"/>
    </source>
</evidence>
<evidence type="ECO:0000256" key="2">
    <source>
        <dbReference type="SAM" id="Phobius"/>
    </source>
</evidence>
<dbReference type="RefSeq" id="WP_045979534.1">
    <property type="nucleotide sequence ID" value="NZ_JXXY01000009.1"/>
</dbReference>
<comment type="caution">
    <text evidence="3">The sequence shown here is derived from an EMBL/GenBank/DDBJ whole genome shotgun (WGS) entry which is preliminary data.</text>
</comment>
<organism evidence="3 4">
    <name type="scientific">Pseudoalteromonas ruthenica</name>
    <dbReference type="NCBI Taxonomy" id="151081"/>
    <lineage>
        <taxon>Bacteria</taxon>
        <taxon>Pseudomonadati</taxon>
        <taxon>Pseudomonadota</taxon>
        <taxon>Gammaproteobacteria</taxon>
        <taxon>Alteromonadales</taxon>
        <taxon>Pseudoalteromonadaceae</taxon>
        <taxon>Pseudoalteromonas</taxon>
    </lineage>
</organism>
<name>A0A0F4PRI5_9GAMM</name>
<dbReference type="Gene3D" id="1.25.40.10">
    <property type="entry name" value="Tetratricopeptide repeat domain"/>
    <property type="match status" value="1"/>
</dbReference>
<evidence type="ECO:0000256" key="1">
    <source>
        <dbReference type="SAM" id="Coils"/>
    </source>
</evidence>
<gene>
    <name evidence="3" type="ORF">TW72_17945</name>
</gene>
<dbReference type="InterPro" id="IPR011990">
    <property type="entry name" value="TPR-like_helical_dom_sf"/>
</dbReference>
<dbReference type="EMBL" id="JXXZ01000020">
    <property type="protein sequence ID" value="KJY95993.1"/>
    <property type="molecule type" value="Genomic_DNA"/>
</dbReference>
<keyword evidence="1" id="KW-0175">Coiled coil</keyword>
<reference evidence="3 4" key="1">
    <citation type="journal article" date="2015" name="BMC Genomics">
        <title>Genome mining reveals unlocked bioactive potential of marine Gram-negative bacteria.</title>
        <authorList>
            <person name="Machado H."/>
            <person name="Sonnenschein E.C."/>
            <person name="Melchiorsen J."/>
            <person name="Gram L."/>
        </authorList>
    </citation>
    <scope>NUCLEOTIDE SEQUENCE [LARGE SCALE GENOMIC DNA]</scope>
    <source>
        <strain evidence="3 4">S3137</strain>
    </source>
</reference>
<sequence length="478" mass="53838">MQPEQSSLDEQLKKQTQVRQSQVGTYVAIALASVLLVATGIAAYYFTTLEVQQQASTPTEAAGSAVEANEQHREQAQQAILAYEQQYQPLLARSQIQSFAPAKHQQATQAYELALQAFAQSQFREVETHLKHSIAMAEKLQKRWLEAADSWYQQAEQALTQQRPQEAQLYVQKLTAVNDQDTRIKELQQRIDGFAQQQHWWRVYQGALAERDVPKQVTALQQLVQVQPNRDELKQKLAAAQESLRQNQLSSAVEQAQQALQQQQLQQAQQAISRIAQLQGDKSTLALLKAQLAKQQRQLSTEQTRALLLQTSEQQQWQQVIRLAEQYLQQAPGDSTITALAARGREVLAAKQNLNVYLTRPQRLSDSSVRAQAEQALTRAQPLKPYSRDLARGIDTLRAHLKEMSTPVQITLLSDGETQVRIFGVERLGEFTEKTLPLLPGSYTIEGRRSGYVTVKEKLIVNSDSHSVSLTIACTKRI</sequence>
<dbReference type="Proteomes" id="UP000033664">
    <property type="component" value="Unassembled WGS sequence"/>
</dbReference>
<feature type="transmembrane region" description="Helical" evidence="2">
    <location>
        <begin position="23"/>
        <end position="46"/>
    </location>
</feature>
<dbReference type="GeneID" id="58230381"/>
<keyword evidence="4" id="KW-1185">Reference proteome</keyword>
<feature type="coiled-coil region" evidence="1">
    <location>
        <begin position="230"/>
        <end position="305"/>
    </location>
</feature>
<keyword evidence="2" id="KW-1133">Transmembrane helix</keyword>
<dbReference type="PATRIC" id="fig|151081.8.peg.2115"/>
<evidence type="ECO:0008006" key="5">
    <source>
        <dbReference type="Google" id="ProtNLM"/>
    </source>
</evidence>
<keyword evidence="2" id="KW-0472">Membrane</keyword>
<accession>A0A0F4PRI5</accession>
<dbReference type="AlphaFoldDB" id="A0A0F4PRI5"/>
<proteinExistence type="predicted"/>
<dbReference type="OrthoDB" id="6286134at2"/>
<dbReference type="eggNOG" id="COG1566">
    <property type="taxonomic scope" value="Bacteria"/>
</dbReference>